<dbReference type="InterPro" id="IPR017853">
    <property type="entry name" value="GH"/>
</dbReference>
<sequence length="366" mass="41229">MTLSSIQPIFTLSHYDIPQELEDRYGAWLSSEISDDFGYYAEVCFKAFGDRVKYWSTFNEPNEMVKYGYFTGDYPPKRCSEPFGNCSSGNSGLEPYIVAHNVIMSHATAVEVYKKSYQTAKPDIFVVPDGMESMIKYIVRRYDNVPMFITENGYPQGSNTNAPTEDLLNDSDRIRFLQSYLSSLTTAMRLMELSGSARLRAYDLKGGSIQFRELRDFLLRRKLLLFWGGYHQASFVGTDKQGKKKKALPYLTRREPLSKARKSLHAFGKEEDEGGSTEKEKQRNSKASVDIFIAPCEALGCCCPYDGAHPRALIDTVTESIKEETAQLLLCANAEIGVVALLALQLASCFCHSPALGRGFFFPLFF</sequence>
<dbReference type="SUPFAM" id="SSF51445">
    <property type="entry name" value="(Trans)glycosidases"/>
    <property type="match status" value="1"/>
</dbReference>
<dbReference type="GO" id="GO:0008422">
    <property type="term" value="F:beta-glucosidase activity"/>
    <property type="evidence" value="ECO:0007669"/>
    <property type="project" value="UniProtKB-ARBA"/>
</dbReference>
<dbReference type="AlphaFoldDB" id="A0A5P1F229"/>
<name>A0A5P1F229_ASPOF</name>
<dbReference type="Gramene" id="ONK70761">
    <property type="protein sequence ID" value="ONK70761"/>
    <property type="gene ID" value="A4U43_C04F1250"/>
</dbReference>
<comment type="similarity">
    <text evidence="1 2">Belongs to the glycosyl hydrolase 1 family.</text>
</comment>
<dbReference type="PANTHER" id="PTHR10353:SF236">
    <property type="entry name" value="BETA-GLUCOSIDASE 18"/>
    <property type="match status" value="1"/>
</dbReference>
<evidence type="ECO:0008006" key="5">
    <source>
        <dbReference type="Google" id="ProtNLM"/>
    </source>
</evidence>
<reference evidence="4" key="1">
    <citation type="journal article" date="2017" name="Nat. Commun.">
        <title>The asparagus genome sheds light on the origin and evolution of a young Y chromosome.</title>
        <authorList>
            <person name="Harkess A."/>
            <person name="Zhou J."/>
            <person name="Xu C."/>
            <person name="Bowers J.E."/>
            <person name="Van der Hulst R."/>
            <person name="Ayyampalayam S."/>
            <person name="Mercati F."/>
            <person name="Riccardi P."/>
            <person name="McKain M.R."/>
            <person name="Kakrana A."/>
            <person name="Tang H."/>
            <person name="Ray J."/>
            <person name="Groenendijk J."/>
            <person name="Arikit S."/>
            <person name="Mathioni S.M."/>
            <person name="Nakano M."/>
            <person name="Shan H."/>
            <person name="Telgmann-Rauber A."/>
            <person name="Kanno A."/>
            <person name="Yue Z."/>
            <person name="Chen H."/>
            <person name="Li W."/>
            <person name="Chen Y."/>
            <person name="Xu X."/>
            <person name="Zhang Y."/>
            <person name="Luo S."/>
            <person name="Chen H."/>
            <person name="Gao J."/>
            <person name="Mao Z."/>
            <person name="Pires J.C."/>
            <person name="Luo M."/>
            <person name="Kudrna D."/>
            <person name="Wing R.A."/>
            <person name="Meyers B.C."/>
            <person name="Yi K."/>
            <person name="Kong H."/>
            <person name="Lavrijsen P."/>
            <person name="Sunseri F."/>
            <person name="Falavigna A."/>
            <person name="Ye Y."/>
            <person name="Leebens-Mack J.H."/>
            <person name="Chen G."/>
        </authorList>
    </citation>
    <scope>NUCLEOTIDE SEQUENCE [LARGE SCALE GENOMIC DNA]</scope>
    <source>
        <strain evidence="4">cv. DH0086</strain>
    </source>
</reference>
<evidence type="ECO:0000256" key="2">
    <source>
        <dbReference type="RuleBase" id="RU003690"/>
    </source>
</evidence>
<evidence type="ECO:0000313" key="3">
    <source>
        <dbReference type="EMBL" id="ONK70761.1"/>
    </source>
</evidence>
<dbReference type="PANTHER" id="PTHR10353">
    <property type="entry name" value="GLYCOSYL HYDROLASE"/>
    <property type="match status" value="1"/>
</dbReference>
<evidence type="ECO:0000256" key="1">
    <source>
        <dbReference type="ARBA" id="ARBA00010838"/>
    </source>
</evidence>
<dbReference type="Gene3D" id="3.20.20.80">
    <property type="entry name" value="Glycosidases"/>
    <property type="match status" value="2"/>
</dbReference>
<protein>
    <recommendedName>
        <fullName evidence="5">Beta-glucosidase</fullName>
    </recommendedName>
</protein>
<evidence type="ECO:0000313" key="4">
    <source>
        <dbReference type="Proteomes" id="UP000243459"/>
    </source>
</evidence>
<dbReference type="Pfam" id="PF00232">
    <property type="entry name" value="Glyco_hydro_1"/>
    <property type="match status" value="2"/>
</dbReference>
<proteinExistence type="inferred from homology"/>
<organism evidence="3 4">
    <name type="scientific">Asparagus officinalis</name>
    <name type="common">Garden asparagus</name>
    <dbReference type="NCBI Taxonomy" id="4686"/>
    <lineage>
        <taxon>Eukaryota</taxon>
        <taxon>Viridiplantae</taxon>
        <taxon>Streptophyta</taxon>
        <taxon>Embryophyta</taxon>
        <taxon>Tracheophyta</taxon>
        <taxon>Spermatophyta</taxon>
        <taxon>Magnoliopsida</taxon>
        <taxon>Liliopsida</taxon>
        <taxon>Asparagales</taxon>
        <taxon>Asparagaceae</taxon>
        <taxon>Asparagoideae</taxon>
        <taxon>Asparagus</taxon>
    </lineage>
</organism>
<dbReference type="EMBL" id="CM007384">
    <property type="protein sequence ID" value="ONK70761.1"/>
    <property type="molecule type" value="Genomic_DNA"/>
</dbReference>
<gene>
    <name evidence="3" type="ORF">A4U43_C04F1250</name>
</gene>
<dbReference type="InterPro" id="IPR001360">
    <property type="entry name" value="Glyco_hydro_1"/>
</dbReference>
<dbReference type="Proteomes" id="UP000243459">
    <property type="component" value="Chromosome 4"/>
</dbReference>
<keyword evidence="4" id="KW-1185">Reference proteome</keyword>
<accession>A0A5P1F229</accession>
<dbReference type="GO" id="GO:0005975">
    <property type="term" value="P:carbohydrate metabolic process"/>
    <property type="evidence" value="ECO:0007669"/>
    <property type="project" value="InterPro"/>
</dbReference>